<dbReference type="InterPro" id="IPR055558">
    <property type="entry name" value="DUF7134"/>
</dbReference>
<keyword evidence="10" id="KW-0812">Transmembrane</keyword>
<evidence type="ECO:0000256" key="6">
    <source>
        <dbReference type="ARBA" id="ARBA00022777"/>
    </source>
</evidence>
<evidence type="ECO:0000256" key="8">
    <source>
        <dbReference type="ARBA" id="ARBA00023012"/>
    </source>
</evidence>
<dbReference type="EMBL" id="CP165727">
    <property type="protein sequence ID" value="XDV62670.1"/>
    <property type="molecule type" value="Genomic_DNA"/>
</dbReference>
<dbReference type="PANTHER" id="PTHR24421">
    <property type="entry name" value="NITRATE/NITRITE SENSOR PROTEIN NARX-RELATED"/>
    <property type="match status" value="1"/>
</dbReference>
<feature type="transmembrane region" description="Helical" evidence="10">
    <location>
        <begin position="55"/>
        <end position="74"/>
    </location>
</feature>
<dbReference type="GO" id="GO:0006355">
    <property type="term" value="P:regulation of DNA-templated transcription"/>
    <property type="evidence" value="ECO:0007669"/>
    <property type="project" value="InterPro"/>
</dbReference>
<keyword evidence="6 13" id="KW-0418">Kinase</keyword>
<keyword evidence="10" id="KW-1133">Transmembrane helix</keyword>
<feature type="compositionally biased region" description="Basic residues" evidence="9">
    <location>
        <begin position="329"/>
        <end position="349"/>
    </location>
</feature>
<dbReference type="PANTHER" id="PTHR24421:SF10">
    <property type="entry name" value="NITRATE_NITRITE SENSOR PROTEIN NARQ"/>
    <property type="match status" value="1"/>
</dbReference>
<keyword evidence="4" id="KW-0808">Transferase</keyword>
<protein>
    <recommendedName>
        <fullName evidence="2">histidine kinase</fullName>
        <ecNumber evidence="2">2.7.13.3</ecNumber>
    </recommendedName>
</protein>
<comment type="catalytic activity">
    <reaction evidence="1">
        <text>ATP + protein L-histidine = ADP + protein N-phospho-L-histidine.</text>
        <dbReference type="EC" id="2.7.13.3"/>
    </reaction>
</comment>
<keyword evidence="10" id="KW-0472">Membrane</keyword>
<feature type="region of interest" description="Disordered" evidence="9">
    <location>
        <begin position="377"/>
        <end position="425"/>
    </location>
</feature>
<feature type="compositionally biased region" description="Basic residues" evidence="9">
    <location>
        <begin position="414"/>
        <end position="425"/>
    </location>
</feature>
<evidence type="ECO:0000313" key="13">
    <source>
        <dbReference type="EMBL" id="XDV62670.1"/>
    </source>
</evidence>
<evidence type="ECO:0000256" key="5">
    <source>
        <dbReference type="ARBA" id="ARBA00022741"/>
    </source>
</evidence>
<dbReference type="EC" id="2.7.13.3" evidence="2"/>
<feature type="domain" description="DUF7134" evidence="12">
    <location>
        <begin position="51"/>
        <end position="165"/>
    </location>
</feature>
<dbReference type="GO" id="GO:0000155">
    <property type="term" value="F:phosphorelay sensor kinase activity"/>
    <property type="evidence" value="ECO:0007669"/>
    <property type="project" value="InterPro"/>
</dbReference>
<sequence>MGGDVQLSAHPAVARLRAALPAVGEIVYAIGSLWISTTMLRNWPDPDGYWRDTDARAYGLLAAIYLPLVLRRRFPVAVLISTALCTGCYFTLGYYHAVAVCGLALALYTVASLRERRVSARCAVGALLVLLWGTRLAEPGIGPLSVGFVTVTTIVCWVTGDGARRLRELTRQLRREQEEKARRAVMEERIQIARELHDVIAHHVSVISVQTGLAGYVFASDPPTARRALDTIGDSAHEALAEMRRMLLVLREDGRAPAEEEPPRVSGLGRLDELVKRVAGAGVPVDVRITGTAYALAPGIDLCAYRVAPAGDHRRVRRPGRPGPAPRAGRPHPARARGARHGRSGPVQHRHAERLVLSAATVKTHVHRCLSKLGVSSRARPWSWPTSPASSPGCPDPGRRRVGRIGPPPDAGARARRQSGSHGYR</sequence>
<feature type="region of interest" description="Disordered" evidence="9">
    <location>
        <begin position="313"/>
        <end position="349"/>
    </location>
</feature>
<accession>A0AB39XXP9</accession>
<evidence type="ECO:0000256" key="10">
    <source>
        <dbReference type="SAM" id="Phobius"/>
    </source>
</evidence>
<feature type="domain" description="Signal transduction histidine kinase subgroup 3 dimerisation and phosphoacceptor" evidence="11">
    <location>
        <begin position="188"/>
        <end position="253"/>
    </location>
</feature>
<reference evidence="13" key="1">
    <citation type="submission" date="2024-08" db="EMBL/GenBank/DDBJ databases">
        <authorList>
            <person name="Yu S.T."/>
        </authorList>
    </citation>
    <scope>NUCLEOTIDE SEQUENCE</scope>
    <source>
        <strain evidence="13">R33</strain>
    </source>
</reference>
<dbReference type="InterPro" id="IPR036388">
    <property type="entry name" value="WH-like_DNA-bd_sf"/>
</dbReference>
<evidence type="ECO:0000256" key="1">
    <source>
        <dbReference type="ARBA" id="ARBA00000085"/>
    </source>
</evidence>
<dbReference type="GO" id="GO:0016020">
    <property type="term" value="C:membrane"/>
    <property type="evidence" value="ECO:0007669"/>
    <property type="project" value="InterPro"/>
</dbReference>
<dbReference type="InterPro" id="IPR011712">
    <property type="entry name" value="Sig_transdc_His_kin_sub3_dim/P"/>
</dbReference>
<keyword evidence="7" id="KW-0067">ATP-binding</keyword>
<dbReference type="InterPro" id="IPR016032">
    <property type="entry name" value="Sig_transdc_resp-reg_C-effctor"/>
</dbReference>
<proteinExistence type="predicted"/>
<organism evidence="13">
    <name type="scientific">Streptomyces sp. R33</name>
    <dbReference type="NCBI Taxonomy" id="3238629"/>
    <lineage>
        <taxon>Bacteria</taxon>
        <taxon>Bacillati</taxon>
        <taxon>Actinomycetota</taxon>
        <taxon>Actinomycetes</taxon>
        <taxon>Kitasatosporales</taxon>
        <taxon>Streptomycetaceae</taxon>
        <taxon>Streptomyces</taxon>
    </lineage>
</organism>
<dbReference type="RefSeq" id="WP_369777152.1">
    <property type="nucleotide sequence ID" value="NZ_CP165727.1"/>
</dbReference>
<dbReference type="AlphaFoldDB" id="A0AB39XXP9"/>
<keyword evidence="3" id="KW-0597">Phosphoprotein</keyword>
<dbReference type="GO" id="GO:0046983">
    <property type="term" value="F:protein dimerization activity"/>
    <property type="evidence" value="ECO:0007669"/>
    <property type="project" value="InterPro"/>
</dbReference>
<evidence type="ECO:0000256" key="3">
    <source>
        <dbReference type="ARBA" id="ARBA00022553"/>
    </source>
</evidence>
<name>A0AB39XXP9_9ACTN</name>
<keyword evidence="8" id="KW-0902">Two-component regulatory system</keyword>
<dbReference type="GO" id="GO:0003677">
    <property type="term" value="F:DNA binding"/>
    <property type="evidence" value="ECO:0007669"/>
    <property type="project" value="InterPro"/>
</dbReference>
<dbReference type="Gene3D" id="1.10.10.10">
    <property type="entry name" value="Winged helix-like DNA-binding domain superfamily/Winged helix DNA-binding domain"/>
    <property type="match status" value="1"/>
</dbReference>
<evidence type="ECO:0000259" key="11">
    <source>
        <dbReference type="Pfam" id="PF07730"/>
    </source>
</evidence>
<dbReference type="InterPro" id="IPR050482">
    <property type="entry name" value="Sensor_HK_TwoCompSys"/>
</dbReference>
<evidence type="ECO:0000256" key="4">
    <source>
        <dbReference type="ARBA" id="ARBA00022679"/>
    </source>
</evidence>
<dbReference type="SUPFAM" id="SSF46894">
    <property type="entry name" value="C-terminal effector domain of the bipartite response regulators"/>
    <property type="match status" value="1"/>
</dbReference>
<evidence type="ECO:0000256" key="9">
    <source>
        <dbReference type="SAM" id="MobiDB-lite"/>
    </source>
</evidence>
<dbReference type="GO" id="GO:0005524">
    <property type="term" value="F:ATP binding"/>
    <property type="evidence" value="ECO:0007669"/>
    <property type="project" value="UniProtKB-KW"/>
</dbReference>
<dbReference type="Pfam" id="PF23539">
    <property type="entry name" value="DUF7134"/>
    <property type="match status" value="1"/>
</dbReference>
<evidence type="ECO:0000256" key="2">
    <source>
        <dbReference type="ARBA" id="ARBA00012438"/>
    </source>
</evidence>
<dbReference type="Pfam" id="PF07730">
    <property type="entry name" value="HisKA_3"/>
    <property type="match status" value="1"/>
</dbReference>
<evidence type="ECO:0000256" key="7">
    <source>
        <dbReference type="ARBA" id="ARBA00022840"/>
    </source>
</evidence>
<evidence type="ECO:0000259" key="12">
    <source>
        <dbReference type="Pfam" id="PF23539"/>
    </source>
</evidence>
<feature type="compositionally biased region" description="Low complexity" evidence="9">
    <location>
        <begin position="381"/>
        <end position="392"/>
    </location>
</feature>
<gene>
    <name evidence="13" type="ORF">AB5J51_06825</name>
</gene>
<keyword evidence="5" id="KW-0547">Nucleotide-binding</keyword>
<dbReference type="Gene3D" id="1.20.5.1930">
    <property type="match status" value="1"/>
</dbReference>